<keyword evidence="1" id="KW-1133">Transmembrane helix</keyword>
<name>A0A6J6CRF9_9ZZZZ</name>
<keyword evidence="1" id="KW-0472">Membrane</keyword>
<gene>
    <name evidence="3" type="ORF">UFOPK1541_00429</name>
</gene>
<keyword evidence="1" id="KW-0812">Transmembrane</keyword>
<feature type="transmembrane region" description="Helical" evidence="1">
    <location>
        <begin position="95"/>
        <end position="112"/>
    </location>
</feature>
<dbReference type="Gene3D" id="3.30.70.270">
    <property type="match status" value="1"/>
</dbReference>
<dbReference type="EMBL" id="CAEZTA010000039">
    <property type="protein sequence ID" value="CAB4553754.1"/>
    <property type="molecule type" value="Genomic_DNA"/>
</dbReference>
<organism evidence="3">
    <name type="scientific">freshwater metagenome</name>
    <dbReference type="NCBI Taxonomy" id="449393"/>
    <lineage>
        <taxon>unclassified sequences</taxon>
        <taxon>metagenomes</taxon>
        <taxon>ecological metagenomes</taxon>
    </lineage>
</organism>
<dbReference type="Pfam" id="PF00990">
    <property type="entry name" value="GGDEF"/>
    <property type="match status" value="1"/>
</dbReference>
<feature type="transmembrane region" description="Helical" evidence="1">
    <location>
        <begin position="186"/>
        <end position="205"/>
    </location>
</feature>
<feature type="transmembrane region" description="Helical" evidence="1">
    <location>
        <begin position="35"/>
        <end position="53"/>
    </location>
</feature>
<proteinExistence type="predicted"/>
<feature type="transmembrane region" description="Helical" evidence="1">
    <location>
        <begin position="273"/>
        <end position="295"/>
    </location>
</feature>
<dbReference type="SUPFAM" id="SSF55073">
    <property type="entry name" value="Nucleotide cyclase"/>
    <property type="match status" value="1"/>
</dbReference>
<evidence type="ECO:0000313" key="3">
    <source>
        <dbReference type="EMBL" id="CAB4553754.1"/>
    </source>
</evidence>
<dbReference type="InterPro" id="IPR029787">
    <property type="entry name" value="Nucleotide_cyclase"/>
</dbReference>
<feature type="transmembrane region" description="Helical" evidence="1">
    <location>
        <begin position="124"/>
        <end position="146"/>
    </location>
</feature>
<accession>A0A6J6CRF9</accession>
<sequence length="461" mass="50060">MRIYLIWKWFALALLVIHILTKLLGFEASVSTDLFLYNLVVLAAIISTLRAPLHSDPFAIAFTALACGSWGIGSLVSSLAEFFNFQENATLVSNISYSLFYPFAFLAIPRIIGRRAKLQLLEILDAAIFGLGLSSIVTALILIKFISDIPGDSANAFFAVLYPVCDIALVVIAIVSAFISGFSKRSVVLITGILSFALTDFYFLLQQISGSYSFGQISDDGWLLGISLMALSLWATPNREQNDSKIHPALIAVSIFISPALLSAIALRPDYFPVYVVIPTITTLFLAFIRMTLVIRQASNLGEEKILARTDDLTGLPNRRRLIAEIGALSGVEGALLLLDLDGFKPVNDQYGHEMGDQILRQVAQRFSRSLPTGSVLARLGGDEFGVIVLGDEGSTLEVARALKATLSYPFVVGGNQISISVSIGHVRNDKNGDLLQRADAAMYEAKRSGKSIVEAAVYQP</sequence>
<reference evidence="3" key="1">
    <citation type="submission" date="2020-05" db="EMBL/GenBank/DDBJ databases">
        <authorList>
            <person name="Chiriac C."/>
            <person name="Salcher M."/>
            <person name="Ghai R."/>
            <person name="Kavagutti S V."/>
        </authorList>
    </citation>
    <scope>NUCLEOTIDE SEQUENCE</scope>
</reference>
<feature type="domain" description="GGDEF" evidence="2">
    <location>
        <begin position="332"/>
        <end position="459"/>
    </location>
</feature>
<dbReference type="PANTHER" id="PTHR46663:SF2">
    <property type="entry name" value="GGDEF DOMAIN-CONTAINING PROTEIN"/>
    <property type="match status" value="1"/>
</dbReference>
<evidence type="ECO:0000256" key="1">
    <source>
        <dbReference type="SAM" id="Phobius"/>
    </source>
</evidence>
<dbReference type="NCBIfam" id="TIGR00254">
    <property type="entry name" value="GGDEF"/>
    <property type="match status" value="1"/>
</dbReference>
<dbReference type="PANTHER" id="PTHR46663">
    <property type="entry name" value="DIGUANYLATE CYCLASE DGCT-RELATED"/>
    <property type="match status" value="1"/>
</dbReference>
<dbReference type="InterPro" id="IPR000160">
    <property type="entry name" value="GGDEF_dom"/>
</dbReference>
<evidence type="ECO:0000259" key="2">
    <source>
        <dbReference type="PROSITE" id="PS50887"/>
    </source>
</evidence>
<dbReference type="SMART" id="SM00267">
    <property type="entry name" value="GGDEF"/>
    <property type="match status" value="1"/>
</dbReference>
<dbReference type="CDD" id="cd01949">
    <property type="entry name" value="GGDEF"/>
    <property type="match status" value="1"/>
</dbReference>
<dbReference type="PROSITE" id="PS50887">
    <property type="entry name" value="GGDEF"/>
    <property type="match status" value="1"/>
</dbReference>
<protein>
    <submittedName>
        <fullName evidence="3">Unannotated protein</fullName>
    </submittedName>
</protein>
<dbReference type="InterPro" id="IPR043128">
    <property type="entry name" value="Rev_trsase/Diguanyl_cyclase"/>
</dbReference>
<feature type="transmembrane region" description="Helical" evidence="1">
    <location>
        <begin position="249"/>
        <end position="267"/>
    </location>
</feature>
<dbReference type="AlphaFoldDB" id="A0A6J6CRF9"/>
<dbReference type="InterPro" id="IPR052163">
    <property type="entry name" value="DGC-Regulatory_Protein"/>
</dbReference>
<feature type="transmembrane region" description="Helical" evidence="1">
    <location>
        <begin position="158"/>
        <end position="179"/>
    </location>
</feature>
<feature type="transmembrane region" description="Helical" evidence="1">
    <location>
        <begin position="60"/>
        <end position="83"/>
    </location>
</feature>